<dbReference type="Gene3D" id="3.40.50.720">
    <property type="entry name" value="NAD(P)-binding Rossmann-like Domain"/>
    <property type="match status" value="2"/>
</dbReference>
<evidence type="ECO:0000259" key="3">
    <source>
        <dbReference type="Pfam" id="PF02826"/>
    </source>
</evidence>
<name>X0WBE0_9ZZZZ</name>
<dbReference type="SUPFAM" id="SSF51735">
    <property type="entry name" value="NAD(P)-binding Rossmann-fold domains"/>
    <property type="match status" value="1"/>
</dbReference>
<gene>
    <name evidence="4" type="ORF">S01H1_47485</name>
</gene>
<protein>
    <recommendedName>
        <fullName evidence="3">D-isomer specific 2-hydroxyacid dehydrogenase NAD-binding domain-containing protein</fullName>
    </recommendedName>
</protein>
<dbReference type="GO" id="GO:0051287">
    <property type="term" value="F:NAD binding"/>
    <property type="evidence" value="ECO:0007669"/>
    <property type="project" value="InterPro"/>
</dbReference>
<evidence type="ECO:0000256" key="2">
    <source>
        <dbReference type="ARBA" id="ARBA00023027"/>
    </source>
</evidence>
<evidence type="ECO:0000313" key="4">
    <source>
        <dbReference type="EMBL" id="GAG21903.1"/>
    </source>
</evidence>
<dbReference type="EMBL" id="BARS01030445">
    <property type="protein sequence ID" value="GAG21903.1"/>
    <property type="molecule type" value="Genomic_DNA"/>
</dbReference>
<dbReference type="Pfam" id="PF02826">
    <property type="entry name" value="2-Hacid_dh_C"/>
    <property type="match status" value="1"/>
</dbReference>
<reference evidence="4" key="1">
    <citation type="journal article" date="2014" name="Front. Microbiol.">
        <title>High frequency of phylogenetically diverse reductive dehalogenase-homologous genes in deep subseafloor sedimentary metagenomes.</title>
        <authorList>
            <person name="Kawai M."/>
            <person name="Futagami T."/>
            <person name="Toyoda A."/>
            <person name="Takaki Y."/>
            <person name="Nishi S."/>
            <person name="Hori S."/>
            <person name="Arai W."/>
            <person name="Tsubouchi T."/>
            <person name="Morono Y."/>
            <person name="Uchiyama I."/>
            <person name="Ito T."/>
            <person name="Fujiyama A."/>
            <person name="Inagaki F."/>
            <person name="Takami H."/>
        </authorList>
    </citation>
    <scope>NUCLEOTIDE SEQUENCE</scope>
    <source>
        <strain evidence="4">Expedition CK06-06</strain>
    </source>
</reference>
<accession>X0WBE0</accession>
<dbReference type="InterPro" id="IPR036291">
    <property type="entry name" value="NAD(P)-bd_dom_sf"/>
</dbReference>
<dbReference type="GO" id="GO:0016491">
    <property type="term" value="F:oxidoreductase activity"/>
    <property type="evidence" value="ECO:0007669"/>
    <property type="project" value="UniProtKB-KW"/>
</dbReference>
<sequence length="93" mass="10550">AVLINVGRGSVVDENSLVRALEEKLIGGAILDVFKKEPLPEESPLWSLPNVIITPHNSATSFPKDIIKIFTENYRRFVEKKPFQHVIEFSRGY</sequence>
<dbReference type="PANTHER" id="PTHR43333:SF1">
    <property type="entry name" value="D-ISOMER SPECIFIC 2-HYDROXYACID DEHYDROGENASE NAD-BINDING DOMAIN-CONTAINING PROTEIN"/>
    <property type="match status" value="1"/>
</dbReference>
<keyword evidence="1" id="KW-0560">Oxidoreductase</keyword>
<organism evidence="4">
    <name type="scientific">marine sediment metagenome</name>
    <dbReference type="NCBI Taxonomy" id="412755"/>
    <lineage>
        <taxon>unclassified sequences</taxon>
        <taxon>metagenomes</taxon>
        <taxon>ecological metagenomes</taxon>
    </lineage>
</organism>
<dbReference type="PANTHER" id="PTHR43333">
    <property type="entry name" value="2-HACID_DH_C DOMAIN-CONTAINING PROTEIN"/>
    <property type="match status" value="1"/>
</dbReference>
<dbReference type="InterPro" id="IPR006140">
    <property type="entry name" value="D-isomer_DH_NAD-bd"/>
</dbReference>
<keyword evidence="2" id="KW-0520">NAD</keyword>
<evidence type="ECO:0000256" key="1">
    <source>
        <dbReference type="ARBA" id="ARBA00023002"/>
    </source>
</evidence>
<feature type="non-terminal residue" evidence="4">
    <location>
        <position position="1"/>
    </location>
</feature>
<feature type="domain" description="D-isomer specific 2-hydroxyacid dehydrogenase NAD-binding" evidence="3">
    <location>
        <begin position="1"/>
        <end position="57"/>
    </location>
</feature>
<proteinExistence type="predicted"/>
<comment type="caution">
    <text evidence="4">The sequence shown here is derived from an EMBL/GenBank/DDBJ whole genome shotgun (WGS) entry which is preliminary data.</text>
</comment>
<dbReference type="AlphaFoldDB" id="X0WBE0"/>